<dbReference type="PROSITE" id="PS51257">
    <property type="entry name" value="PROKAR_LIPOPROTEIN"/>
    <property type="match status" value="1"/>
</dbReference>
<name>A0A559J0E1_9BACL</name>
<evidence type="ECO:0000313" key="1">
    <source>
        <dbReference type="EMBL" id="TVX93354.1"/>
    </source>
</evidence>
<dbReference type="Pfam" id="PF01547">
    <property type="entry name" value="SBP_bac_1"/>
    <property type="match status" value="1"/>
</dbReference>
<dbReference type="AlphaFoldDB" id="A0A559J0E1"/>
<evidence type="ECO:0000313" key="2">
    <source>
        <dbReference type="Proteomes" id="UP000318102"/>
    </source>
</evidence>
<dbReference type="InterPro" id="IPR050490">
    <property type="entry name" value="Bact_solute-bd_prot1"/>
</dbReference>
<sequence length="453" mass="51348">MRRIRKRYAAVILLLGSVIFISGCFGNNSESDELSANSKSKGKLKVYYPYVEDFHNKYGKLFNSKYPNIEFEIIRSTEEGNSESEHASPSDKLKRMLEQQKPDLLVLNQDEYDHLASLGKLHHLEPIIKQEQFDLNSYAPGLIDMLRMRGNSSLFGLAPVLNARFLYYNVDMFKEKHIDPPINSMQWKELFELASLFHNDKADKEVLYGLMDNQASDVLWGIAATMGLQLFDAEGKKVMLQSEGWKQAFQLTVDAIQGNAVSVRPPEQSGDPGSRYMMAMNQFVNGNIPMIINDASFAAYIGESSKLNWGMVTVPIDPTRADESMTTNATQIIAIAADSTNKQEAWEFVKFVNGPEMAKIISRTGRSDLPARTGHIPRSLERGAEILYMLKPAKHRVNEQWKKNIPDGFYEAYEPMLNEALHAVIDEKKSLVQAIVELEQQAQIELDLIRKKE</sequence>
<dbReference type="PANTHER" id="PTHR43649">
    <property type="entry name" value="ARABINOSE-BINDING PROTEIN-RELATED"/>
    <property type="match status" value="1"/>
</dbReference>
<dbReference type="RefSeq" id="WP_144989756.1">
    <property type="nucleotide sequence ID" value="NZ_VNJK01000001.1"/>
</dbReference>
<proteinExistence type="predicted"/>
<comment type="caution">
    <text evidence="1">The sequence shown here is derived from an EMBL/GenBank/DDBJ whole genome shotgun (WGS) entry which is preliminary data.</text>
</comment>
<reference evidence="1 2" key="1">
    <citation type="submission" date="2019-07" db="EMBL/GenBank/DDBJ databases">
        <authorList>
            <person name="Kim J."/>
        </authorList>
    </citation>
    <scope>NUCLEOTIDE SEQUENCE [LARGE SCALE GENOMIC DNA]</scope>
    <source>
        <strain evidence="1 2">N4</strain>
    </source>
</reference>
<accession>A0A559J0E1</accession>
<keyword evidence="2" id="KW-1185">Reference proteome</keyword>
<dbReference type="SUPFAM" id="SSF53850">
    <property type="entry name" value="Periplasmic binding protein-like II"/>
    <property type="match status" value="1"/>
</dbReference>
<protein>
    <submittedName>
        <fullName evidence="1">Extracellular solute-binding protein</fullName>
    </submittedName>
</protein>
<dbReference type="Gene3D" id="3.40.190.10">
    <property type="entry name" value="Periplasmic binding protein-like II"/>
    <property type="match status" value="1"/>
</dbReference>
<organism evidence="1 2">
    <name type="scientific">Paenibacillus agilis</name>
    <dbReference type="NCBI Taxonomy" id="3020863"/>
    <lineage>
        <taxon>Bacteria</taxon>
        <taxon>Bacillati</taxon>
        <taxon>Bacillota</taxon>
        <taxon>Bacilli</taxon>
        <taxon>Bacillales</taxon>
        <taxon>Paenibacillaceae</taxon>
        <taxon>Paenibacillus</taxon>
    </lineage>
</organism>
<dbReference type="InterPro" id="IPR006059">
    <property type="entry name" value="SBP"/>
</dbReference>
<dbReference type="Proteomes" id="UP000318102">
    <property type="component" value="Unassembled WGS sequence"/>
</dbReference>
<dbReference type="EMBL" id="VNJK01000001">
    <property type="protein sequence ID" value="TVX93354.1"/>
    <property type="molecule type" value="Genomic_DNA"/>
</dbReference>
<dbReference type="OrthoDB" id="9808332at2"/>
<gene>
    <name evidence="1" type="ORF">FPZ44_10005</name>
</gene>